<comment type="similarity">
    <text evidence="2">Belongs to the autoinducer-2 exporter (AI-2E) (TC 2.A.86) family.</text>
</comment>
<feature type="transmembrane region" description="Helical" evidence="9">
    <location>
        <begin position="265"/>
        <end position="286"/>
    </location>
</feature>
<dbReference type="Proteomes" id="UP000603141">
    <property type="component" value="Unassembled WGS sequence"/>
</dbReference>
<keyword evidence="6 9" id="KW-1133">Transmembrane helix</keyword>
<evidence type="ECO:0000256" key="7">
    <source>
        <dbReference type="ARBA" id="ARBA00023136"/>
    </source>
</evidence>
<evidence type="ECO:0000256" key="4">
    <source>
        <dbReference type="ARBA" id="ARBA00022475"/>
    </source>
</evidence>
<dbReference type="EMBL" id="JAENIJ010000008">
    <property type="protein sequence ID" value="MBK1882185.1"/>
    <property type="molecule type" value="Genomic_DNA"/>
</dbReference>
<accession>A0A934VVH5</accession>
<feature type="transmembrane region" description="Helical" evidence="9">
    <location>
        <begin position="359"/>
        <end position="381"/>
    </location>
</feature>
<feature type="transmembrane region" description="Helical" evidence="9">
    <location>
        <begin position="55"/>
        <end position="77"/>
    </location>
</feature>
<sequence>MEPILGGLALFLLLLGCVLVLRPFLSAVIWAIVLAYSLSPLQKRFTRWFRGSRTLAACLVTLTLTVTLAGPLTVIGFSVAEDGKSLATATKKWFSTPPANPPEWLANLPVVGDEVTTYWSEFSAGQKRWMDDLERASHVEENAPRPQIVVEDGEDPILKDAPPVEPIAPKVASEEAPDDAADGPHSTNMVILLGKIIAWARGWLLSVGVTLLQGISQVLISAFLTFFLLRDASVLSERLGVTVDRLAGWRGRRLLQVAGDTVRGVMYGIIGTALAQALVAGLGFWIAGVPGPVLLAGLTFFFAVIPFGPPLVWIPAALWLFSQETPGWGIFMLVWGIFGISGVDNILRPYLISANSKMPFALIFCGVIGGALSFGLAGVFLGPTLLAVAFRLIEEWSANPAMARRSAEDETSSGLQEELGSAKPLHGGSSISAG</sequence>
<keyword evidence="11" id="KW-1185">Reference proteome</keyword>
<keyword evidence="3" id="KW-0813">Transport</keyword>
<evidence type="ECO:0000256" key="6">
    <source>
        <dbReference type="ARBA" id="ARBA00022989"/>
    </source>
</evidence>
<evidence type="ECO:0000256" key="1">
    <source>
        <dbReference type="ARBA" id="ARBA00004651"/>
    </source>
</evidence>
<evidence type="ECO:0000256" key="5">
    <source>
        <dbReference type="ARBA" id="ARBA00022692"/>
    </source>
</evidence>
<dbReference type="AlphaFoldDB" id="A0A934VVH5"/>
<feature type="transmembrane region" description="Helical" evidence="9">
    <location>
        <begin position="293"/>
        <end position="321"/>
    </location>
</feature>
<dbReference type="InterPro" id="IPR002549">
    <property type="entry name" value="AI-2E-like"/>
</dbReference>
<proteinExistence type="inferred from homology"/>
<dbReference type="GO" id="GO:0005886">
    <property type="term" value="C:plasma membrane"/>
    <property type="evidence" value="ECO:0007669"/>
    <property type="project" value="UniProtKB-SubCell"/>
</dbReference>
<feature type="region of interest" description="Disordered" evidence="8">
    <location>
        <begin position="405"/>
        <end position="434"/>
    </location>
</feature>
<comment type="caution">
    <text evidence="10">The sequence shown here is derived from an EMBL/GenBank/DDBJ whole genome shotgun (WGS) entry which is preliminary data.</text>
</comment>
<keyword evidence="5 9" id="KW-0812">Transmembrane</keyword>
<evidence type="ECO:0000256" key="3">
    <source>
        <dbReference type="ARBA" id="ARBA00022448"/>
    </source>
</evidence>
<keyword evidence="4" id="KW-1003">Cell membrane</keyword>
<evidence type="ECO:0000256" key="8">
    <source>
        <dbReference type="SAM" id="MobiDB-lite"/>
    </source>
</evidence>
<dbReference type="Pfam" id="PF01594">
    <property type="entry name" value="AI-2E_transport"/>
    <property type="match status" value="2"/>
</dbReference>
<dbReference type="RefSeq" id="WP_200269076.1">
    <property type="nucleotide sequence ID" value="NZ_JAENIJ010000008.1"/>
</dbReference>
<reference evidence="10" key="1">
    <citation type="submission" date="2021-01" db="EMBL/GenBank/DDBJ databases">
        <title>Modified the classification status of verrucomicrobia.</title>
        <authorList>
            <person name="Feng X."/>
        </authorList>
    </citation>
    <scope>NUCLEOTIDE SEQUENCE</scope>
    <source>
        <strain evidence="10">KCTC 22041</strain>
    </source>
</reference>
<evidence type="ECO:0000313" key="11">
    <source>
        <dbReference type="Proteomes" id="UP000603141"/>
    </source>
</evidence>
<feature type="transmembrane region" description="Helical" evidence="9">
    <location>
        <begin position="203"/>
        <end position="229"/>
    </location>
</feature>
<dbReference type="PANTHER" id="PTHR21716">
    <property type="entry name" value="TRANSMEMBRANE PROTEIN"/>
    <property type="match status" value="1"/>
</dbReference>
<gene>
    <name evidence="10" type="ORF">JIN85_07155</name>
</gene>
<name>A0A934VVH5_9BACT</name>
<organism evidence="10 11">
    <name type="scientific">Luteolibacter pohnpeiensis</name>
    <dbReference type="NCBI Taxonomy" id="454153"/>
    <lineage>
        <taxon>Bacteria</taxon>
        <taxon>Pseudomonadati</taxon>
        <taxon>Verrucomicrobiota</taxon>
        <taxon>Verrucomicrobiia</taxon>
        <taxon>Verrucomicrobiales</taxon>
        <taxon>Verrucomicrobiaceae</taxon>
        <taxon>Luteolibacter</taxon>
    </lineage>
</organism>
<evidence type="ECO:0000256" key="2">
    <source>
        <dbReference type="ARBA" id="ARBA00009773"/>
    </source>
</evidence>
<evidence type="ECO:0000256" key="9">
    <source>
        <dbReference type="SAM" id="Phobius"/>
    </source>
</evidence>
<dbReference type="PANTHER" id="PTHR21716:SF67">
    <property type="entry name" value="TRANSPORT PROTEIN YDIK-RELATED"/>
    <property type="match status" value="1"/>
</dbReference>
<comment type="subcellular location">
    <subcellularLocation>
        <location evidence="1">Cell membrane</location>
        <topology evidence="1">Multi-pass membrane protein</topology>
    </subcellularLocation>
</comment>
<keyword evidence="7 9" id="KW-0472">Membrane</keyword>
<protein>
    <submittedName>
        <fullName evidence="10">AI-2E family transporter</fullName>
    </submittedName>
</protein>
<feature type="transmembrane region" description="Helical" evidence="9">
    <location>
        <begin position="327"/>
        <end position="347"/>
    </location>
</feature>
<evidence type="ECO:0000313" key="10">
    <source>
        <dbReference type="EMBL" id="MBK1882185.1"/>
    </source>
</evidence>